<dbReference type="GO" id="GO:0000287">
    <property type="term" value="F:magnesium ion binding"/>
    <property type="evidence" value="ECO:0007669"/>
    <property type="project" value="UniProtKB-UniRule"/>
</dbReference>
<dbReference type="InterPro" id="IPR016188">
    <property type="entry name" value="PurM-like_N"/>
</dbReference>
<accession>A0AA48GQN6</accession>
<dbReference type="PANTHER" id="PTHR30270:SF0">
    <property type="entry name" value="THIAMINE-MONOPHOSPHATE KINASE"/>
    <property type="match status" value="1"/>
</dbReference>
<evidence type="ECO:0000256" key="1">
    <source>
        <dbReference type="ARBA" id="ARBA00022977"/>
    </source>
</evidence>
<reference evidence="5" key="1">
    <citation type="journal article" date="2023" name="Int. J. Syst. Evol. Microbiol.">
        <title>Mesoterricola silvestris gen. nov., sp. nov., Mesoterricola sediminis sp. nov., Geothrix oryzae sp. nov., Geothrix edaphica sp. nov., Geothrix rubra sp. nov., and Geothrix limicola sp. nov., six novel members of Acidobacteriota isolated from soils.</title>
        <authorList>
            <person name="Itoh H."/>
            <person name="Sugisawa Y."/>
            <person name="Mise K."/>
            <person name="Xu Z."/>
            <person name="Kuniyasu M."/>
            <person name="Ushijima N."/>
            <person name="Kawano K."/>
            <person name="Kobayashi E."/>
            <person name="Shiratori Y."/>
            <person name="Masuda Y."/>
            <person name="Senoo K."/>
        </authorList>
    </citation>
    <scope>NUCLEOTIDE SEQUENCE [LARGE SCALE GENOMIC DNA]</scope>
    <source>
        <strain evidence="5">W79</strain>
    </source>
</reference>
<dbReference type="KEGG" id="msil:METEAL_14160"/>
<feature type="binding site" evidence="2">
    <location>
        <position position="212"/>
    </location>
    <ligand>
        <name>Mg(2+)</name>
        <dbReference type="ChEBI" id="CHEBI:18420"/>
        <label>5</label>
    </ligand>
</feature>
<sequence>MRLSENAILARIRDLFPGGGDLTDDCGRIPPAPPGGTLLVTTDLMEDGQHFSRDWHPPALLGRKLLLVNLSDLDASGAVPTGFTLTLALGRDLEADWVDAFLRGLAQAARETGVPVLGGDTVGRDRGLGLGITAFGTARRWLRRDTLETGDGLYADQELGASLRGLRKLQAGQDPLLPDPDVSAHLDPRPRIGLGPRLAAIPEVHACMDISDGLSRDLRTLALASGRSIVLDPGLTREAIAGGEDYARCFSSSLPRPELERLLGIPLIPVGTAVDPGEGPLLHYDGDTLRPMPDLSFDHFAPTPRKR</sequence>
<dbReference type="PANTHER" id="PTHR30270">
    <property type="entry name" value="THIAMINE-MONOPHOSPHATE KINASE"/>
    <property type="match status" value="1"/>
</dbReference>
<dbReference type="Pfam" id="PF00586">
    <property type="entry name" value="AIRS"/>
    <property type="match status" value="1"/>
</dbReference>
<feature type="binding site" evidence="2">
    <location>
        <position position="297"/>
    </location>
    <ligand>
        <name>substrate</name>
    </ligand>
</feature>
<evidence type="ECO:0000313" key="5">
    <source>
        <dbReference type="Proteomes" id="UP001238179"/>
    </source>
</evidence>
<dbReference type="SUPFAM" id="SSF56042">
    <property type="entry name" value="PurM C-terminal domain-like"/>
    <property type="match status" value="1"/>
</dbReference>
<proteinExistence type="inferred from homology"/>
<keyword evidence="2" id="KW-0460">Magnesium</keyword>
<feature type="binding site" evidence="2">
    <location>
        <position position="120"/>
    </location>
    <ligand>
        <name>Mg(2+)</name>
        <dbReference type="ChEBI" id="CHEBI:18420"/>
        <label>1</label>
    </ligand>
</feature>
<dbReference type="GO" id="GO:0009229">
    <property type="term" value="P:thiamine diphosphate biosynthetic process"/>
    <property type="evidence" value="ECO:0007669"/>
    <property type="project" value="UniProtKB-UniRule"/>
</dbReference>
<comment type="catalytic activity">
    <reaction evidence="2">
        <text>thiamine phosphate + ATP = thiamine diphosphate + ADP</text>
        <dbReference type="Rhea" id="RHEA:15913"/>
        <dbReference type="ChEBI" id="CHEBI:30616"/>
        <dbReference type="ChEBI" id="CHEBI:37575"/>
        <dbReference type="ChEBI" id="CHEBI:58937"/>
        <dbReference type="ChEBI" id="CHEBI:456216"/>
        <dbReference type="EC" id="2.7.4.16"/>
    </reaction>
</comment>
<gene>
    <name evidence="2 4" type="primary">thiL</name>
    <name evidence="4" type="ORF">METEAL_14160</name>
</gene>
<feature type="binding site" evidence="2">
    <location>
        <position position="42"/>
    </location>
    <ligand>
        <name>Mg(2+)</name>
        <dbReference type="ChEBI" id="CHEBI:18420"/>
        <label>1</label>
    </ligand>
</feature>
<keyword evidence="2" id="KW-0067">ATP-binding</keyword>
<dbReference type="CDD" id="cd02194">
    <property type="entry name" value="ThiL"/>
    <property type="match status" value="1"/>
</dbReference>
<comment type="caution">
    <text evidence="2">Lacks conserved residue(s) required for the propagation of feature annotation.</text>
</comment>
<dbReference type="GO" id="GO:0009228">
    <property type="term" value="P:thiamine biosynthetic process"/>
    <property type="evidence" value="ECO:0007669"/>
    <property type="project" value="UniProtKB-KW"/>
</dbReference>
<feature type="binding site" evidence="2">
    <location>
        <position position="72"/>
    </location>
    <ligand>
        <name>Mg(2+)</name>
        <dbReference type="ChEBI" id="CHEBI:18420"/>
        <label>2</label>
    </ligand>
</feature>
<comment type="miscellaneous">
    <text evidence="2">Reaction mechanism of ThiL seems to utilize a direct, inline transfer of the gamma-phosphate of ATP to TMP rather than a phosphorylated enzyme intermediate.</text>
</comment>
<dbReference type="InterPro" id="IPR036921">
    <property type="entry name" value="PurM-like_N_sf"/>
</dbReference>
<dbReference type="RefSeq" id="WP_316415155.1">
    <property type="nucleotide sequence ID" value="NZ_AP027080.1"/>
</dbReference>
<dbReference type="GO" id="GO:0005524">
    <property type="term" value="F:ATP binding"/>
    <property type="evidence" value="ECO:0007669"/>
    <property type="project" value="UniProtKB-UniRule"/>
</dbReference>
<dbReference type="InterPro" id="IPR006283">
    <property type="entry name" value="ThiL-like"/>
</dbReference>
<dbReference type="GO" id="GO:0009030">
    <property type="term" value="F:thiamine-phosphate kinase activity"/>
    <property type="evidence" value="ECO:0007669"/>
    <property type="project" value="UniProtKB-UniRule"/>
</dbReference>
<feature type="binding site" evidence="2">
    <location>
        <position position="50"/>
    </location>
    <ligand>
        <name>substrate</name>
    </ligand>
</feature>
<dbReference type="Gene3D" id="3.30.1330.10">
    <property type="entry name" value="PurM-like, N-terminal domain"/>
    <property type="match status" value="1"/>
</dbReference>
<dbReference type="HAMAP" id="MF_02128">
    <property type="entry name" value="TMP_kinase"/>
    <property type="match status" value="1"/>
</dbReference>
<feature type="binding site" evidence="2">
    <location>
        <position position="41"/>
    </location>
    <ligand>
        <name>Mg(2+)</name>
        <dbReference type="ChEBI" id="CHEBI:18420"/>
        <label>4</label>
    </ligand>
</feature>
<feature type="binding site" evidence="2">
    <location>
        <position position="25"/>
    </location>
    <ligand>
        <name>Mg(2+)</name>
        <dbReference type="ChEBI" id="CHEBI:18420"/>
        <label>3</label>
    </ligand>
</feature>
<name>A0AA48GQN6_9BACT</name>
<feature type="binding site" evidence="2">
    <location>
        <position position="25"/>
    </location>
    <ligand>
        <name>Mg(2+)</name>
        <dbReference type="ChEBI" id="CHEBI:18420"/>
        <label>4</label>
    </ligand>
</feature>
<dbReference type="Proteomes" id="UP001238179">
    <property type="component" value="Chromosome"/>
</dbReference>
<keyword evidence="2 4" id="KW-0418">Kinase</keyword>
<keyword evidence="2" id="KW-0479">Metal-binding</keyword>
<keyword evidence="2" id="KW-0547">Nucleotide-binding</keyword>
<comment type="similarity">
    <text evidence="2">Belongs to the thiamine-monophosphate kinase family.</text>
</comment>
<dbReference type="EC" id="2.7.4.16" evidence="2"/>
<evidence type="ECO:0000313" key="4">
    <source>
        <dbReference type="EMBL" id="BDU72242.1"/>
    </source>
</evidence>
<feature type="binding site" evidence="2">
    <location>
        <position position="72"/>
    </location>
    <ligand>
        <name>Mg(2+)</name>
        <dbReference type="ChEBI" id="CHEBI:18420"/>
        <label>3</label>
    </ligand>
</feature>
<feature type="binding site" evidence="2">
    <location>
        <position position="43"/>
    </location>
    <ligand>
        <name>Mg(2+)</name>
        <dbReference type="ChEBI" id="CHEBI:18420"/>
        <label>2</label>
    </ligand>
</feature>
<feature type="binding site" evidence="2">
    <location>
        <position position="244"/>
    </location>
    <ligand>
        <name>substrate</name>
    </ligand>
</feature>
<feature type="binding site" evidence="2">
    <location>
        <position position="43"/>
    </location>
    <ligand>
        <name>Mg(2+)</name>
        <dbReference type="ChEBI" id="CHEBI:18420"/>
        <label>1</label>
    </ligand>
</feature>
<dbReference type="SUPFAM" id="SSF55326">
    <property type="entry name" value="PurM N-terminal domain-like"/>
    <property type="match status" value="1"/>
</dbReference>
<dbReference type="EMBL" id="AP027080">
    <property type="protein sequence ID" value="BDU72242.1"/>
    <property type="molecule type" value="Genomic_DNA"/>
</dbReference>
<feature type="binding site" evidence="2">
    <location>
        <position position="211"/>
    </location>
    <ligand>
        <name>ATP</name>
        <dbReference type="ChEBI" id="CHEBI:30616"/>
    </ligand>
</feature>
<evidence type="ECO:0000256" key="2">
    <source>
        <dbReference type="HAMAP-Rule" id="MF_02128"/>
    </source>
</evidence>
<organism evidence="4 5">
    <name type="scientific">Mesoterricola silvestris</name>
    <dbReference type="NCBI Taxonomy" id="2927979"/>
    <lineage>
        <taxon>Bacteria</taxon>
        <taxon>Pseudomonadati</taxon>
        <taxon>Acidobacteriota</taxon>
        <taxon>Holophagae</taxon>
        <taxon>Holophagales</taxon>
        <taxon>Holophagaceae</taxon>
        <taxon>Mesoterricola</taxon>
    </lineage>
</organism>
<comment type="pathway">
    <text evidence="2">Cofactor biosynthesis; thiamine diphosphate biosynthesis; thiamine diphosphate from thiamine phosphate: step 1/1.</text>
</comment>
<feature type="binding site" evidence="2">
    <location>
        <position position="209"/>
    </location>
    <ligand>
        <name>Mg(2+)</name>
        <dbReference type="ChEBI" id="CHEBI:18420"/>
        <label>3</label>
    </ligand>
</feature>
<feature type="binding site" evidence="2">
    <location>
        <begin position="119"/>
        <end position="120"/>
    </location>
    <ligand>
        <name>ATP</name>
        <dbReference type="ChEBI" id="CHEBI:30616"/>
    </ligand>
</feature>
<dbReference type="Gene3D" id="3.90.650.10">
    <property type="entry name" value="PurM-like C-terminal domain"/>
    <property type="match status" value="1"/>
</dbReference>
<comment type="function">
    <text evidence="2">Catalyzes the ATP-dependent phosphorylation of thiamine-monophosphate (TMP) to form thiamine-pyrophosphate (TPP), the active form of vitamin B1.</text>
</comment>
<dbReference type="PIRSF" id="PIRSF005303">
    <property type="entry name" value="Thiam_monoph_kin"/>
    <property type="match status" value="1"/>
</dbReference>
<feature type="domain" description="PurM-like N-terminal" evidence="3">
    <location>
        <begin position="24"/>
        <end position="137"/>
    </location>
</feature>
<protein>
    <recommendedName>
        <fullName evidence="2">Thiamine-monophosphate kinase</fullName>
        <shortName evidence="2">TMP kinase</shortName>
        <shortName evidence="2">Thiamine-phosphate kinase</shortName>
        <ecNumber evidence="2">2.7.4.16</ecNumber>
    </recommendedName>
</protein>
<dbReference type="InterPro" id="IPR036676">
    <property type="entry name" value="PurM-like_C_sf"/>
</dbReference>
<keyword evidence="1 2" id="KW-0784">Thiamine biosynthesis</keyword>
<feature type="binding site" evidence="2">
    <location>
        <position position="144"/>
    </location>
    <ligand>
        <name>ATP</name>
        <dbReference type="ChEBI" id="CHEBI:30616"/>
    </ligand>
</feature>
<dbReference type="AlphaFoldDB" id="A0AA48GQN6"/>
<keyword evidence="5" id="KW-1185">Reference proteome</keyword>
<evidence type="ECO:0000259" key="3">
    <source>
        <dbReference type="Pfam" id="PF00586"/>
    </source>
</evidence>
<keyword evidence="2" id="KW-0808">Transferase</keyword>
<feature type="binding site" evidence="2">
    <location>
        <position position="72"/>
    </location>
    <ligand>
        <name>Mg(2+)</name>
        <dbReference type="ChEBI" id="CHEBI:18420"/>
        <label>4</label>
    </ligand>
</feature>